<gene>
    <name evidence="3" type="ORF">JBS370_LOCUS37425</name>
</gene>
<dbReference type="InterPro" id="IPR029526">
    <property type="entry name" value="PGBD"/>
</dbReference>
<accession>A0A820CSW1</accession>
<feature type="non-terminal residue" evidence="3">
    <location>
        <position position="1"/>
    </location>
</feature>
<feature type="compositionally biased region" description="Acidic residues" evidence="1">
    <location>
        <begin position="33"/>
        <end position="50"/>
    </location>
</feature>
<feature type="region of interest" description="Disordered" evidence="1">
    <location>
        <begin position="1"/>
        <end position="50"/>
    </location>
</feature>
<comment type="caution">
    <text evidence="3">The sequence shown here is derived from an EMBL/GenBank/DDBJ whole genome shotgun (WGS) entry which is preliminary data.</text>
</comment>
<proteinExistence type="predicted"/>
<dbReference type="Pfam" id="PF13843">
    <property type="entry name" value="DDE_Tnp_1_7"/>
    <property type="match status" value="1"/>
</dbReference>
<protein>
    <recommendedName>
        <fullName evidence="2">PiggyBac transposable element-derived protein domain-containing protein</fullName>
    </recommendedName>
</protein>
<feature type="compositionally biased region" description="Acidic residues" evidence="1">
    <location>
        <begin position="1"/>
        <end position="10"/>
    </location>
</feature>
<evidence type="ECO:0000313" key="3">
    <source>
        <dbReference type="EMBL" id="CAF4220580.1"/>
    </source>
</evidence>
<evidence type="ECO:0000256" key="1">
    <source>
        <dbReference type="SAM" id="MobiDB-lite"/>
    </source>
</evidence>
<evidence type="ECO:0000259" key="2">
    <source>
        <dbReference type="Pfam" id="PF13843"/>
    </source>
</evidence>
<reference evidence="3" key="1">
    <citation type="submission" date="2021-02" db="EMBL/GenBank/DDBJ databases">
        <authorList>
            <person name="Nowell W R."/>
        </authorList>
    </citation>
    <scope>NUCLEOTIDE SEQUENCE</scope>
</reference>
<organism evidence="3 4">
    <name type="scientific">Rotaria sordida</name>
    <dbReference type="NCBI Taxonomy" id="392033"/>
    <lineage>
        <taxon>Eukaryota</taxon>
        <taxon>Metazoa</taxon>
        <taxon>Spiralia</taxon>
        <taxon>Gnathifera</taxon>
        <taxon>Rotifera</taxon>
        <taxon>Eurotatoria</taxon>
        <taxon>Bdelloidea</taxon>
        <taxon>Philodinida</taxon>
        <taxon>Philodinidae</taxon>
        <taxon>Rotaria</taxon>
    </lineage>
</organism>
<name>A0A820CSW1_9BILA</name>
<sequence length="163" mass="18243">MSFEEIDTEDSASSLSEVSSVDDEFDTMHLDFDSSEEVTDYDDDDDDDDDMDLHTWNEIEPESDAEFLEDHGLIEDQDLTAGIGHAQTIVMKLLDGLDGCYRTVVADNFFTSISLAKYLLEHDTYLIGTLRSNRVGSGSKVLEENLSRGEVYGLQNKDGIKLI</sequence>
<feature type="domain" description="PiggyBac transposable element-derived protein" evidence="2">
    <location>
        <begin position="84"/>
        <end position="157"/>
    </location>
</feature>
<evidence type="ECO:0000313" key="4">
    <source>
        <dbReference type="Proteomes" id="UP000663836"/>
    </source>
</evidence>
<dbReference type="Proteomes" id="UP000663836">
    <property type="component" value="Unassembled WGS sequence"/>
</dbReference>
<dbReference type="EMBL" id="CAJOBD010017212">
    <property type="protein sequence ID" value="CAF4220580.1"/>
    <property type="molecule type" value="Genomic_DNA"/>
</dbReference>
<dbReference type="AlphaFoldDB" id="A0A820CSW1"/>